<dbReference type="Proteomes" id="UP000299102">
    <property type="component" value="Unassembled WGS sequence"/>
</dbReference>
<gene>
    <name evidence="1" type="ORF">EVAR_6807_1</name>
</gene>
<protein>
    <submittedName>
        <fullName evidence="1">Uncharacterized protein</fullName>
    </submittedName>
</protein>
<keyword evidence="2" id="KW-1185">Reference proteome</keyword>
<proteinExistence type="predicted"/>
<name>A0A4C1U656_EUMVA</name>
<dbReference type="AlphaFoldDB" id="A0A4C1U656"/>
<reference evidence="1 2" key="1">
    <citation type="journal article" date="2019" name="Commun. Biol.">
        <title>The bagworm genome reveals a unique fibroin gene that provides high tensile strength.</title>
        <authorList>
            <person name="Kono N."/>
            <person name="Nakamura H."/>
            <person name="Ohtoshi R."/>
            <person name="Tomita M."/>
            <person name="Numata K."/>
            <person name="Arakawa K."/>
        </authorList>
    </citation>
    <scope>NUCLEOTIDE SEQUENCE [LARGE SCALE GENOMIC DNA]</scope>
</reference>
<evidence type="ECO:0000313" key="1">
    <source>
        <dbReference type="EMBL" id="GBP21835.1"/>
    </source>
</evidence>
<sequence length="126" mass="14547">MYEVQDGRMSRGSTAAIHIRELVKPLDERPITRYHVFVERCYFNKANPNEEIYETVTHVGLLCRIAGLRHKAQRRRVRTATINSIRPSECIPLFPVNCVSGADGCARRVFYWNLFESIPISNTTIH</sequence>
<organism evidence="1 2">
    <name type="scientific">Eumeta variegata</name>
    <name type="common">Bagworm moth</name>
    <name type="synonym">Eumeta japonica</name>
    <dbReference type="NCBI Taxonomy" id="151549"/>
    <lineage>
        <taxon>Eukaryota</taxon>
        <taxon>Metazoa</taxon>
        <taxon>Ecdysozoa</taxon>
        <taxon>Arthropoda</taxon>
        <taxon>Hexapoda</taxon>
        <taxon>Insecta</taxon>
        <taxon>Pterygota</taxon>
        <taxon>Neoptera</taxon>
        <taxon>Endopterygota</taxon>
        <taxon>Lepidoptera</taxon>
        <taxon>Glossata</taxon>
        <taxon>Ditrysia</taxon>
        <taxon>Tineoidea</taxon>
        <taxon>Psychidae</taxon>
        <taxon>Oiketicinae</taxon>
        <taxon>Eumeta</taxon>
    </lineage>
</organism>
<accession>A0A4C1U656</accession>
<comment type="caution">
    <text evidence="1">The sequence shown here is derived from an EMBL/GenBank/DDBJ whole genome shotgun (WGS) entry which is preliminary data.</text>
</comment>
<dbReference type="EMBL" id="BGZK01000133">
    <property type="protein sequence ID" value="GBP21835.1"/>
    <property type="molecule type" value="Genomic_DNA"/>
</dbReference>
<evidence type="ECO:0000313" key="2">
    <source>
        <dbReference type="Proteomes" id="UP000299102"/>
    </source>
</evidence>